<organism evidence="5 6">
    <name type="scientific">Flavihumibacter petaseus NBRC 106054</name>
    <dbReference type="NCBI Taxonomy" id="1220578"/>
    <lineage>
        <taxon>Bacteria</taxon>
        <taxon>Pseudomonadati</taxon>
        <taxon>Bacteroidota</taxon>
        <taxon>Chitinophagia</taxon>
        <taxon>Chitinophagales</taxon>
        <taxon>Chitinophagaceae</taxon>
        <taxon>Flavihumibacter</taxon>
    </lineage>
</organism>
<dbReference type="SUPFAM" id="SSF103088">
    <property type="entry name" value="OmpA-like"/>
    <property type="match status" value="1"/>
</dbReference>
<feature type="domain" description="OmpA-like" evidence="4">
    <location>
        <begin position="126"/>
        <end position="245"/>
    </location>
</feature>
<evidence type="ECO:0000256" key="1">
    <source>
        <dbReference type="PROSITE-ProRule" id="PRU00473"/>
    </source>
</evidence>
<dbReference type="AlphaFoldDB" id="A0A0E9MZA1"/>
<evidence type="ECO:0000259" key="4">
    <source>
        <dbReference type="PROSITE" id="PS51123"/>
    </source>
</evidence>
<dbReference type="OrthoDB" id="9815217at2"/>
<evidence type="ECO:0000313" key="5">
    <source>
        <dbReference type="EMBL" id="GAO43067.1"/>
    </source>
</evidence>
<dbReference type="Pfam" id="PF00691">
    <property type="entry name" value="OmpA"/>
    <property type="match status" value="1"/>
</dbReference>
<dbReference type="PANTHER" id="PTHR30329">
    <property type="entry name" value="STATOR ELEMENT OF FLAGELLAR MOTOR COMPLEX"/>
    <property type="match status" value="1"/>
</dbReference>
<dbReference type="InterPro" id="IPR036737">
    <property type="entry name" value="OmpA-like_sf"/>
</dbReference>
<dbReference type="Proteomes" id="UP000033121">
    <property type="component" value="Unassembled WGS sequence"/>
</dbReference>
<feature type="coiled-coil region" evidence="2">
    <location>
        <begin position="31"/>
        <end position="118"/>
    </location>
</feature>
<evidence type="ECO:0000313" key="6">
    <source>
        <dbReference type="Proteomes" id="UP000033121"/>
    </source>
</evidence>
<dbReference type="PROSITE" id="PS51257">
    <property type="entry name" value="PROKAR_LIPOPROTEIN"/>
    <property type="match status" value="1"/>
</dbReference>
<comment type="caution">
    <text evidence="5">The sequence shown here is derived from an EMBL/GenBank/DDBJ whole genome shotgun (WGS) entry which is preliminary data.</text>
</comment>
<feature type="chain" id="PRO_5002429718" evidence="3">
    <location>
        <begin position="25"/>
        <end position="254"/>
    </location>
</feature>
<keyword evidence="1" id="KW-0472">Membrane</keyword>
<evidence type="ECO:0000256" key="3">
    <source>
        <dbReference type="SAM" id="SignalP"/>
    </source>
</evidence>
<proteinExistence type="predicted"/>
<dbReference type="STRING" id="1220578.FPE01S_02_01720"/>
<dbReference type="InterPro" id="IPR050330">
    <property type="entry name" value="Bact_OuterMem_StrucFunc"/>
</dbReference>
<dbReference type="PROSITE" id="PS51123">
    <property type="entry name" value="OMPA_2"/>
    <property type="match status" value="1"/>
</dbReference>
<keyword evidence="2" id="KW-0175">Coiled coil</keyword>
<dbReference type="Gene3D" id="3.30.1330.60">
    <property type="entry name" value="OmpA-like domain"/>
    <property type="match status" value="1"/>
</dbReference>
<feature type="signal peptide" evidence="3">
    <location>
        <begin position="1"/>
        <end position="24"/>
    </location>
</feature>
<name>A0A0E9MZA1_9BACT</name>
<dbReference type="CDD" id="cd07185">
    <property type="entry name" value="OmpA_C-like"/>
    <property type="match status" value="1"/>
</dbReference>
<keyword evidence="3" id="KW-0732">Signal</keyword>
<dbReference type="EMBL" id="BBWV01000002">
    <property type="protein sequence ID" value="GAO43067.1"/>
    <property type="molecule type" value="Genomic_DNA"/>
</dbReference>
<reference evidence="5 6" key="1">
    <citation type="submission" date="2015-04" db="EMBL/GenBank/DDBJ databases">
        <title>Whole genome shotgun sequence of Flavihumibacter petaseus NBRC 106054.</title>
        <authorList>
            <person name="Miyazawa S."/>
            <person name="Hosoyama A."/>
            <person name="Hashimoto M."/>
            <person name="Noguchi M."/>
            <person name="Tsuchikane K."/>
            <person name="Ohji S."/>
            <person name="Yamazoe A."/>
            <person name="Ichikawa N."/>
            <person name="Kimura A."/>
            <person name="Fujita N."/>
        </authorList>
    </citation>
    <scope>NUCLEOTIDE SEQUENCE [LARGE SCALE GENOMIC DNA]</scope>
    <source>
        <strain evidence="5 6">NBRC 106054</strain>
    </source>
</reference>
<sequence length="254" mass="27465">MSLMKKSTSWLVAGMLCTAPFLFSCGTSKKLKAAQEENAQLQSTISSLNADKEKLTADLAKANSATEQANSTLASYRSECEATKAKLAAGQAIIDDYRQRQEAVNKKLEEALTDFNDKGVDVYLKDNQVYISMGTSLLYKTGSAQLSPAGKEALKTVAAAVNDYPDLKMIVVGHTDTMHVKGVADNWGLSTERANVVVRELVKDGVTPARLTAAGQGKFNPIAANDTKEGMASNRRTEIILLPNLEKLWDSSKQ</sequence>
<dbReference type="GO" id="GO:0016020">
    <property type="term" value="C:membrane"/>
    <property type="evidence" value="ECO:0007669"/>
    <property type="project" value="UniProtKB-UniRule"/>
</dbReference>
<dbReference type="InterPro" id="IPR006665">
    <property type="entry name" value="OmpA-like"/>
</dbReference>
<dbReference type="RefSeq" id="WP_083990229.1">
    <property type="nucleotide sequence ID" value="NZ_BBWV01000002.1"/>
</dbReference>
<gene>
    <name evidence="5" type="ORF">FPE01S_02_01720</name>
</gene>
<evidence type="ECO:0000256" key="2">
    <source>
        <dbReference type="SAM" id="Coils"/>
    </source>
</evidence>
<dbReference type="PANTHER" id="PTHR30329:SF21">
    <property type="entry name" value="LIPOPROTEIN YIAD-RELATED"/>
    <property type="match status" value="1"/>
</dbReference>
<keyword evidence="6" id="KW-1185">Reference proteome</keyword>
<accession>A0A0E9MZA1</accession>
<protein>
    <submittedName>
        <fullName evidence="5">OmpA family protein</fullName>
    </submittedName>
</protein>